<dbReference type="Pfam" id="PF00296">
    <property type="entry name" value="Bac_luciferase"/>
    <property type="match status" value="1"/>
</dbReference>
<evidence type="ECO:0000313" key="6">
    <source>
        <dbReference type="EMBL" id="MDQ1024740.1"/>
    </source>
</evidence>
<dbReference type="SUPFAM" id="SSF51679">
    <property type="entry name" value="Bacterial luciferase-like"/>
    <property type="match status" value="1"/>
</dbReference>
<dbReference type="PANTHER" id="PTHR42847:SF4">
    <property type="entry name" value="ALKANESULFONATE MONOOXYGENASE-RELATED"/>
    <property type="match status" value="1"/>
</dbReference>
<evidence type="ECO:0000256" key="4">
    <source>
        <dbReference type="ARBA" id="ARBA00023033"/>
    </source>
</evidence>
<evidence type="ECO:0000313" key="7">
    <source>
        <dbReference type="Proteomes" id="UP001230328"/>
    </source>
</evidence>
<keyword evidence="1" id="KW-0285">Flavoprotein</keyword>
<dbReference type="EMBL" id="JAUSZI010000002">
    <property type="protein sequence ID" value="MDQ1024740.1"/>
    <property type="molecule type" value="Genomic_DNA"/>
</dbReference>
<dbReference type="Proteomes" id="UP001230328">
    <property type="component" value="Unassembled WGS sequence"/>
</dbReference>
<organism evidence="6 7">
    <name type="scientific">Streptomyces umbrinus</name>
    <dbReference type="NCBI Taxonomy" id="67370"/>
    <lineage>
        <taxon>Bacteria</taxon>
        <taxon>Bacillati</taxon>
        <taxon>Actinomycetota</taxon>
        <taxon>Actinomycetes</taxon>
        <taxon>Kitasatosporales</taxon>
        <taxon>Streptomycetaceae</taxon>
        <taxon>Streptomyces</taxon>
        <taxon>Streptomyces phaeochromogenes group</taxon>
    </lineage>
</organism>
<keyword evidence="3 6" id="KW-0560">Oxidoreductase</keyword>
<proteinExistence type="predicted"/>
<dbReference type="InterPro" id="IPR036661">
    <property type="entry name" value="Luciferase-like_sf"/>
</dbReference>
<keyword evidence="7" id="KW-1185">Reference proteome</keyword>
<dbReference type="EC" id="1.14.14.5" evidence="6"/>
<evidence type="ECO:0000256" key="1">
    <source>
        <dbReference type="ARBA" id="ARBA00022630"/>
    </source>
</evidence>
<gene>
    <name evidence="6" type="ORF">QF035_002322</name>
</gene>
<dbReference type="GO" id="GO:0008726">
    <property type="term" value="F:alkanesulfonate monooxygenase activity"/>
    <property type="evidence" value="ECO:0007669"/>
    <property type="project" value="UniProtKB-EC"/>
</dbReference>
<dbReference type="PANTHER" id="PTHR42847">
    <property type="entry name" value="ALKANESULFONATE MONOOXYGENASE"/>
    <property type="match status" value="1"/>
</dbReference>
<evidence type="ECO:0000256" key="3">
    <source>
        <dbReference type="ARBA" id="ARBA00023002"/>
    </source>
</evidence>
<dbReference type="InterPro" id="IPR011251">
    <property type="entry name" value="Luciferase-like_dom"/>
</dbReference>
<sequence>MATSLIGRSLALAVNVVSDESARKVDSGMNRAIEVYASIEGEFPTDDYVKKYLNLVAICERLGFSGSLVQFNHRVPDPWLISSIVIQNSSKFVPMIAVQPYYSSPLAVAKMVATIGYVYRRRVALNMVIGSTPGELHQVQDTLDHDTRFKRMDEYLEILGRLLANETPLDYSGETYDYNQLSYFAAEMEAAFSPKIFIAGSSDAAKDLSIRHNAVAVTNPQPIGHFSSDFAGPLEGKAEMGVRIGLIARDTRAEARAAARLYFPSSRAAQIGVKLNGRASDSVWRRELADLADQETHDDVFWLGAILAGGSHSPFLVGSYEEVASYLARYIDCGVSNIILASPWDEYHSNSKILQMVGEDFSVK</sequence>
<reference evidence="6 7" key="1">
    <citation type="submission" date="2023-07" db="EMBL/GenBank/DDBJ databases">
        <title>Comparative genomics of wheat-associated soil bacteria to identify genetic determinants of phenazine resistance.</title>
        <authorList>
            <person name="Mouncey N."/>
        </authorList>
    </citation>
    <scope>NUCLEOTIDE SEQUENCE [LARGE SCALE GENOMIC DNA]</scope>
    <source>
        <strain evidence="6 7">V2I4</strain>
    </source>
</reference>
<keyword evidence="2" id="KW-0288">FMN</keyword>
<evidence type="ECO:0000259" key="5">
    <source>
        <dbReference type="Pfam" id="PF00296"/>
    </source>
</evidence>
<feature type="domain" description="Luciferase-like" evidence="5">
    <location>
        <begin position="49"/>
        <end position="336"/>
    </location>
</feature>
<dbReference type="RefSeq" id="WP_307520026.1">
    <property type="nucleotide sequence ID" value="NZ_JAUSZI010000002.1"/>
</dbReference>
<protein>
    <submittedName>
        <fullName evidence="6">Alkanesulfonate monooxygenase</fullName>
        <ecNumber evidence="6">1.14.14.5</ecNumber>
    </submittedName>
</protein>
<dbReference type="Gene3D" id="3.20.20.30">
    <property type="entry name" value="Luciferase-like domain"/>
    <property type="match status" value="1"/>
</dbReference>
<keyword evidence="4 6" id="KW-0503">Monooxygenase</keyword>
<evidence type="ECO:0000256" key="2">
    <source>
        <dbReference type="ARBA" id="ARBA00022643"/>
    </source>
</evidence>
<accession>A0ABU0SME9</accession>
<name>A0ABU0SME9_9ACTN</name>
<dbReference type="InterPro" id="IPR050172">
    <property type="entry name" value="SsuD_RutA_monooxygenase"/>
</dbReference>
<comment type="caution">
    <text evidence="6">The sequence shown here is derived from an EMBL/GenBank/DDBJ whole genome shotgun (WGS) entry which is preliminary data.</text>
</comment>